<name>A0AAV5MRG5_9ROSI</name>
<keyword evidence="2" id="KW-1185">Reference proteome</keyword>
<dbReference type="Proteomes" id="UP001054252">
    <property type="component" value="Unassembled WGS sequence"/>
</dbReference>
<gene>
    <name evidence="1" type="ORF">SLEP1_g57842</name>
</gene>
<protein>
    <submittedName>
        <fullName evidence="1">Uncharacterized protein</fullName>
    </submittedName>
</protein>
<sequence>MEELKRIPLNFHLLDNAQSSHPPSLKEIVVFPK</sequence>
<evidence type="ECO:0000313" key="2">
    <source>
        <dbReference type="Proteomes" id="UP001054252"/>
    </source>
</evidence>
<evidence type="ECO:0000313" key="1">
    <source>
        <dbReference type="EMBL" id="GKV51172.1"/>
    </source>
</evidence>
<proteinExistence type="predicted"/>
<organism evidence="1 2">
    <name type="scientific">Rubroshorea leprosula</name>
    <dbReference type="NCBI Taxonomy" id="152421"/>
    <lineage>
        <taxon>Eukaryota</taxon>
        <taxon>Viridiplantae</taxon>
        <taxon>Streptophyta</taxon>
        <taxon>Embryophyta</taxon>
        <taxon>Tracheophyta</taxon>
        <taxon>Spermatophyta</taxon>
        <taxon>Magnoliopsida</taxon>
        <taxon>eudicotyledons</taxon>
        <taxon>Gunneridae</taxon>
        <taxon>Pentapetalae</taxon>
        <taxon>rosids</taxon>
        <taxon>malvids</taxon>
        <taxon>Malvales</taxon>
        <taxon>Dipterocarpaceae</taxon>
        <taxon>Rubroshorea</taxon>
    </lineage>
</organism>
<comment type="caution">
    <text evidence="1">The sequence shown here is derived from an EMBL/GenBank/DDBJ whole genome shotgun (WGS) entry which is preliminary data.</text>
</comment>
<accession>A0AAV5MRG5</accession>
<reference evidence="1 2" key="1">
    <citation type="journal article" date="2021" name="Commun. Biol.">
        <title>The genome of Shorea leprosula (Dipterocarpaceae) highlights the ecological relevance of drought in aseasonal tropical rainforests.</title>
        <authorList>
            <person name="Ng K.K.S."/>
            <person name="Kobayashi M.J."/>
            <person name="Fawcett J.A."/>
            <person name="Hatakeyama M."/>
            <person name="Paape T."/>
            <person name="Ng C.H."/>
            <person name="Ang C.C."/>
            <person name="Tnah L.H."/>
            <person name="Lee C.T."/>
            <person name="Nishiyama T."/>
            <person name="Sese J."/>
            <person name="O'Brien M.J."/>
            <person name="Copetti D."/>
            <person name="Mohd Noor M.I."/>
            <person name="Ong R.C."/>
            <person name="Putra M."/>
            <person name="Sireger I.Z."/>
            <person name="Indrioko S."/>
            <person name="Kosugi Y."/>
            <person name="Izuno A."/>
            <person name="Isagi Y."/>
            <person name="Lee S.L."/>
            <person name="Shimizu K.K."/>
        </authorList>
    </citation>
    <scope>NUCLEOTIDE SEQUENCE [LARGE SCALE GENOMIC DNA]</scope>
    <source>
        <strain evidence="1">214</strain>
    </source>
</reference>
<dbReference type="EMBL" id="BPVZ01000449">
    <property type="protein sequence ID" value="GKV51172.1"/>
    <property type="molecule type" value="Genomic_DNA"/>
</dbReference>
<dbReference type="AlphaFoldDB" id="A0AAV5MRG5"/>